<evidence type="ECO:0000313" key="5">
    <source>
        <dbReference type="Proteomes" id="UP000239237"/>
    </source>
</evidence>
<keyword evidence="1" id="KW-0472">Membrane</keyword>
<gene>
    <name evidence="2" type="ORF">LES8486_00453</name>
    <name evidence="3" type="ORF">LES9216_00600</name>
</gene>
<protein>
    <submittedName>
        <fullName evidence="3">Uncharacterized protein</fullName>
    </submittedName>
</protein>
<sequence>MDILTTRYERKNMSEKPKKFEKKNVLYLVIAGLAVIIITLLLFLMTRSNNSGATTVETGATAQVSSSASSSSTKKYVEGKDYTVKYSNDGIIDKSSIDEAMSATGVNNYTDDLDTSSKGGNLAKIEVFYNKSKNVIVQKLYENGYKNNEPTMINAYDLTKKDMIRSNIGKLYYNNMPLVYTWTNNTNK</sequence>
<evidence type="ECO:0000313" key="4">
    <source>
        <dbReference type="Proteomes" id="UP000237923"/>
    </source>
</evidence>
<dbReference type="EMBL" id="OKQR01000001">
    <property type="protein sequence ID" value="SPD91473.1"/>
    <property type="molecule type" value="Genomic_DNA"/>
</dbReference>
<dbReference type="Proteomes" id="UP000237923">
    <property type="component" value="Unassembled WGS sequence"/>
</dbReference>
<evidence type="ECO:0000313" key="2">
    <source>
        <dbReference type="EMBL" id="SPD91473.1"/>
    </source>
</evidence>
<evidence type="ECO:0000256" key="1">
    <source>
        <dbReference type="SAM" id="Phobius"/>
    </source>
</evidence>
<reference evidence="2 5" key="1">
    <citation type="submission" date="2018-02" db="EMBL/GenBank/DDBJ databases">
        <authorList>
            <person name="Rodrigo-Torres L."/>
            <person name="Arahal R. D."/>
            <person name="Lucena T."/>
        </authorList>
    </citation>
    <scope>NUCLEOTIDE SEQUENCE [LARGE SCALE GENOMIC DNA]</scope>
    <source>
        <strain evidence="2 5">CECT 8486</strain>
    </source>
</reference>
<dbReference type="AlphaFoldDB" id="A0A2N9K7Z8"/>
<name>A0A2N9K7Z8_9LACO</name>
<keyword evidence="1" id="KW-0812">Transmembrane</keyword>
<feature type="transmembrane region" description="Helical" evidence="1">
    <location>
        <begin position="25"/>
        <end position="45"/>
    </location>
</feature>
<evidence type="ECO:0000313" key="3">
    <source>
        <dbReference type="EMBL" id="SPE06698.1"/>
    </source>
</evidence>
<dbReference type="EMBL" id="OKQU01000001">
    <property type="protein sequence ID" value="SPE06698.1"/>
    <property type="molecule type" value="Genomic_DNA"/>
</dbReference>
<keyword evidence="5" id="KW-1185">Reference proteome</keyword>
<dbReference type="Proteomes" id="UP000239237">
    <property type="component" value="Unassembled WGS sequence"/>
</dbReference>
<keyword evidence="1" id="KW-1133">Transmembrane helix</keyword>
<reference evidence="3 4" key="2">
    <citation type="submission" date="2018-02" db="EMBL/GenBank/DDBJ databases">
        <authorList>
            <person name="Cohen D.B."/>
            <person name="Kent A.D."/>
        </authorList>
    </citation>
    <scope>NUCLEOTIDE SEQUENCE [LARGE SCALE GENOMIC DNA]</scope>
    <source>
        <strain evidence="3 4">CECT 9216</strain>
    </source>
</reference>
<organism evidence="3 4">
    <name type="scientific">Leuconostoc suionicum</name>
    <dbReference type="NCBI Taxonomy" id="1511761"/>
    <lineage>
        <taxon>Bacteria</taxon>
        <taxon>Bacillati</taxon>
        <taxon>Bacillota</taxon>
        <taxon>Bacilli</taxon>
        <taxon>Lactobacillales</taxon>
        <taxon>Lactobacillaceae</taxon>
        <taxon>Leuconostoc</taxon>
    </lineage>
</organism>
<accession>A0A2N9K7Z8</accession>
<proteinExistence type="predicted"/>